<evidence type="ECO:0000256" key="6">
    <source>
        <dbReference type="ARBA" id="ARBA00023239"/>
    </source>
</evidence>
<feature type="region of interest" description="Disordered" evidence="10">
    <location>
        <begin position="314"/>
        <end position="372"/>
    </location>
</feature>
<comment type="similarity">
    <text evidence="1">Belongs to the beta-class carbonic anhydrase family.</text>
</comment>
<feature type="compositionally biased region" description="Gly residues" evidence="10">
    <location>
        <begin position="323"/>
        <end position="334"/>
    </location>
</feature>
<dbReference type="PANTHER" id="PTHR39463">
    <property type="entry name" value="MEDUSA"/>
    <property type="match status" value="1"/>
</dbReference>
<protein>
    <recommendedName>
        <fullName evidence="3">Carbonic anhydrase</fullName>
        <ecNumber evidence="2">4.2.1.1</ecNumber>
    </recommendedName>
    <alternativeName>
        <fullName evidence="7">Carbonate dehydratase</fullName>
    </alternativeName>
</protein>
<dbReference type="GO" id="GO:0005634">
    <property type="term" value="C:nucleus"/>
    <property type="evidence" value="ECO:0007669"/>
    <property type="project" value="TreeGrafter"/>
</dbReference>
<keyword evidence="6" id="KW-0456">Lyase</keyword>
<feature type="compositionally biased region" description="Polar residues" evidence="10">
    <location>
        <begin position="363"/>
        <end position="372"/>
    </location>
</feature>
<evidence type="ECO:0000256" key="5">
    <source>
        <dbReference type="ARBA" id="ARBA00022833"/>
    </source>
</evidence>
<proteinExistence type="inferred from homology"/>
<dbReference type="InterPro" id="IPR055509">
    <property type="entry name" value="DUF7082"/>
</dbReference>
<dbReference type="OrthoDB" id="1751210at2759"/>
<dbReference type="FunFam" id="3.40.1050.10:FF:000001">
    <property type="entry name" value="Carbonic anhydrase"/>
    <property type="match status" value="1"/>
</dbReference>
<feature type="compositionally biased region" description="Polar residues" evidence="10">
    <location>
        <begin position="667"/>
        <end position="732"/>
    </location>
</feature>
<feature type="binding site" evidence="9">
    <location>
        <position position="947"/>
    </location>
    <ligand>
        <name>Zn(2+)</name>
        <dbReference type="ChEBI" id="CHEBI:29105"/>
    </ligand>
</feature>
<reference evidence="12 13" key="1">
    <citation type="journal article" date="2018" name="PLoS Genet.">
        <title>Repeat elements organise 3D genome structure and mediate transcription in the filamentous fungus Epichloe festucae.</title>
        <authorList>
            <person name="Winter D.J."/>
            <person name="Ganley A.R.D."/>
            <person name="Young C.A."/>
            <person name="Liachko I."/>
            <person name="Schardl C.L."/>
            <person name="Dupont P.Y."/>
            <person name="Berry D."/>
            <person name="Ram A."/>
            <person name="Scott B."/>
            <person name="Cox M.P."/>
        </authorList>
    </citation>
    <scope>NUCLEOTIDE SEQUENCE [LARGE SCALE GENOMIC DNA]</scope>
    <source>
        <strain evidence="12 13">Fl1</strain>
    </source>
</reference>
<evidence type="ECO:0000256" key="1">
    <source>
        <dbReference type="ARBA" id="ARBA00006217"/>
    </source>
</evidence>
<keyword evidence="13" id="KW-1185">Reference proteome</keyword>
<feature type="region of interest" description="Disordered" evidence="10">
    <location>
        <begin position="248"/>
        <end position="271"/>
    </location>
</feature>
<feature type="binding site" evidence="9">
    <location>
        <position position="891"/>
    </location>
    <ligand>
        <name>Zn(2+)</name>
        <dbReference type="ChEBI" id="CHEBI:29105"/>
    </ligand>
</feature>
<feature type="binding site" evidence="9">
    <location>
        <position position="950"/>
    </location>
    <ligand>
        <name>Zn(2+)</name>
        <dbReference type="ChEBI" id="CHEBI:29105"/>
    </ligand>
</feature>
<evidence type="ECO:0000256" key="2">
    <source>
        <dbReference type="ARBA" id="ARBA00012925"/>
    </source>
</evidence>
<dbReference type="InterPro" id="IPR001765">
    <property type="entry name" value="Carbonic_anhydrase"/>
</dbReference>
<comment type="catalytic activity">
    <reaction evidence="8">
        <text>hydrogencarbonate + H(+) = CO2 + H2O</text>
        <dbReference type="Rhea" id="RHEA:10748"/>
        <dbReference type="ChEBI" id="CHEBI:15377"/>
        <dbReference type="ChEBI" id="CHEBI:15378"/>
        <dbReference type="ChEBI" id="CHEBI:16526"/>
        <dbReference type="ChEBI" id="CHEBI:17544"/>
        <dbReference type="EC" id="4.2.1.1"/>
    </reaction>
</comment>
<dbReference type="GO" id="GO:0008270">
    <property type="term" value="F:zinc ion binding"/>
    <property type="evidence" value="ECO:0007669"/>
    <property type="project" value="InterPro"/>
</dbReference>
<keyword evidence="4 9" id="KW-0479">Metal-binding</keyword>
<dbReference type="InterPro" id="IPR015892">
    <property type="entry name" value="Carbonic_anhydrase_CS"/>
</dbReference>
<name>A0A7S9KPB0_EPIFF</name>
<evidence type="ECO:0000256" key="9">
    <source>
        <dbReference type="PIRSR" id="PIRSR601765-1"/>
    </source>
</evidence>
<dbReference type="EC" id="4.2.1.1" evidence="2"/>
<dbReference type="Pfam" id="PF00484">
    <property type="entry name" value="Pro_CA"/>
    <property type="match status" value="1"/>
</dbReference>
<comment type="cofactor">
    <cofactor evidence="9">
        <name>Zn(2+)</name>
        <dbReference type="ChEBI" id="CHEBI:29105"/>
    </cofactor>
    <text evidence="9">Binds 1 zinc ion per subunit.</text>
</comment>
<accession>A0A7S9KPB0</accession>
<evidence type="ECO:0000256" key="3">
    <source>
        <dbReference type="ARBA" id="ARBA00014628"/>
    </source>
</evidence>
<dbReference type="GO" id="GO:0004089">
    <property type="term" value="F:carbonate dehydratase activity"/>
    <property type="evidence" value="ECO:0007669"/>
    <property type="project" value="UniProtKB-EC"/>
</dbReference>
<evidence type="ECO:0000256" key="7">
    <source>
        <dbReference type="ARBA" id="ARBA00031969"/>
    </source>
</evidence>
<feature type="compositionally biased region" description="Basic residues" evidence="10">
    <location>
        <begin position="648"/>
        <end position="660"/>
    </location>
</feature>
<dbReference type="PANTHER" id="PTHR39463:SF1">
    <property type="entry name" value="MEDUSA"/>
    <property type="match status" value="1"/>
</dbReference>
<dbReference type="Proteomes" id="UP000594364">
    <property type="component" value="Chromosome 2"/>
</dbReference>
<dbReference type="SMART" id="SM00947">
    <property type="entry name" value="Pro_CA"/>
    <property type="match status" value="1"/>
</dbReference>
<dbReference type="InterPro" id="IPR036874">
    <property type="entry name" value="Carbonic_anhydrase_sf"/>
</dbReference>
<dbReference type="GO" id="GO:0015976">
    <property type="term" value="P:carbon utilization"/>
    <property type="evidence" value="ECO:0007669"/>
    <property type="project" value="InterPro"/>
</dbReference>
<evidence type="ECO:0000259" key="11">
    <source>
        <dbReference type="Pfam" id="PF23305"/>
    </source>
</evidence>
<feature type="domain" description="DUF7082" evidence="11">
    <location>
        <begin position="397"/>
        <end position="552"/>
    </location>
</feature>
<dbReference type="SUPFAM" id="SSF53056">
    <property type="entry name" value="beta-carbonic anhydrase, cab"/>
    <property type="match status" value="1"/>
</dbReference>
<evidence type="ECO:0000256" key="10">
    <source>
        <dbReference type="SAM" id="MobiDB-lite"/>
    </source>
</evidence>
<sequence>MCAAKFQFPSHKLFELGVDTKTIILDQEDGLESPNTLALKYEEAARAASGGCSRRASSPFLDMATYGGKAQLPSMPGYDATRYQEATYDQYPAQSFPSQQTEKFAQLNQQSFASNNAVAQYIPTGPTVLSCQPASGIFGTKVFLKISSQYDLFSMSSAMPYFSIYFGSEKVPVQDMARDGQDATSFVYSCSVDAPQLMVTGCSGSNVPLSLVVEGPSGEEMSRTGAGSFQYLDGSGDDITRTNKVPKHETAAAGPRIDQASASPKTVHSHLQPDVSTNSYDYPSQQGQYANTFPQGNGDMITTYRSSSFAEPHYRRPAPSWSGFGGGPLGGTGTGTRSSMDHHSAMSSGSGGRPSLTPLPMPSSGSSGTPQLIRTSTIANGAGSNGSYHPVSLYSSKAILKINGKLDTMAENWTQEEWDNRRRIVMFRKSQTGSTLTANFRAVPVNERPPNSICVSCIWWAEKGDCYVTSVDTIHLLEQLVAAPNRFSVEEKNRIRRNLEGFHPLTVSKAKADSEEFFKIIMGFPNPKPRNIEKDVKVFPWKILEPALKKIIGKYSASPSSTLPPSSLMNPVSAAPYAPLPTPPGHGMASQQSLPPQHGDAHNQYSVHSGHHEPMPSPRSLSGSQPAWTPYTTAPAYASSARTLSPAGRHHHHHSPHQNHHAPPMRINTNPLPAVTTYDTRNVSTAGYSSSGLHTPISQHPSSTATPPRWDSQSGGYSDTYPSLTSHHPSGPSVYSTGGYGDGRQPALVRPRRTPNPATAAPRLGVPFSLSICQQQQQRRQPQIPPQPPVFICCCPSVHIITIDITIDTNINVSPENKNQIKKINLPLPLRHVLVRSPPSPPAELSKYLAQTHDRLFDNNRAWAAAKATTDPGYFAKLSAGQSPEYLWIGCSDSRIPAEQIAGLEPGEAFIHRNIANLVCNTDLNVMSVINYAVRHLGVKHIIVCGHYGCGGVKAAMTPRDLGLLNPWLRNIRDVYRLHEEELDALAASADDNDDARYDRLVELNVEEQCRNIVKTAAVQQSYAKNQYPIVHGWVFGFHDGLLKDLKIDFEAMLAKVQKIYNLAEA</sequence>
<feature type="compositionally biased region" description="Low complexity" evidence="10">
    <location>
        <begin position="626"/>
        <end position="641"/>
    </location>
</feature>
<gene>
    <name evidence="12" type="ORF">C2857_004807</name>
</gene>
<evidence type="ECO:0000256" key="4">
    <source>
        <dbReference type="ARBA" id="ARBA00022723"/>
    </source>
</evidence>
<dbReference type="EMBL" id="CP031386">
    <property type="protein sequence ID" value="QPG96632.1"/>
    <property type="molecule type" value="Genomic_DNA"/>
</dbReference>
<dbReference type="PROSITE" id="PS00704">
    <property type="entry name" value="PROK_CO2_ANHYDRASE_1"/>
    <property type="match status" value="1"/>
</dbReference>
<evidence type="ECO:0000256" key="8">
    <source>
        <dbReference type="ARBA" id="ARBA00048348"/>
    </source>
</evidence>
<dbReference type="Pfam" id="PF23305">
    <property type="entry name" value="DUF7082"/>
    <property type="match status" value="1"/>
</dbReference>
<dbReference type="AlphaFoldDB" id="A0A7S9KPB0"/>
<feature type="binding site" evidence="9">
    <location>
        <position position="893"/>
    </location>
    <ligand>
        <name>Zn(2+)</name>
        <dbReference type="ChEBI" id="CHEBI:29105"/>
    </ligand>
</feature>
<dbReference type="CDD" id="cd00883">
    <property type="entry name" value="beta_CA_cladeA"/>
    <property type="match status" value="1"/>
</dbReference>
<dbReference type="Gene3D" id="3.40.1050.10">
    <property type="entry name" value="Carbonic anhydrase"/>
    <property type="match status" value="1"/>
</dbReference>
<keyword evidence="5 9" id="KW-0862">Zinc</keyword>
<evidence type="ECO:0000313" key="12">
    <source>
        <dbReference type="EMBL" id="QPG96632.1"/>
    </source>
</evidence>
<organism evidence="12 13">
    <name type="scientific">Epichloe festucae (strain Fl1)</name>
    <dbReference type="NCBI Taxonomy" id="877507"/>
    <lineage>
        <taxon>Eukaryota</taxon>
        <taxon>Fungi</taxon>
        <taxon>Dikarya</taxon>
        <taxon>Ascomycota</taxon>
        <taxon>Pezizomycotina</taxon>
        <taxon>Sordariomycetes</taxon>
        <taxon>Hypocreomycetidae</taxon>
        <taxon>Hypocreales</taxon>
        <taxon>Clavicipitaceae</taxon>
        <taxon>Epichloe</taxon>
    </lineage>
</organism>
<evidence type="ECO:0000313" key="13">
    <source>
        <dbReference type="Proteomes" id="UP000594364"/>
    </source>
</evidence>
<feature type="region of interest" description="Disordered" evidence="10">
    <location>
        <begin position="574"/>
        <end position="732"/>
    </location>
</feature>